<dbReference type="InterPro" id="IPR013930">
    <property type="entry name" value="RPAP1_N"/>
</dbReference>
<evidence type="ECO:0000313" key="2">
    <source>
        <dbReference type="Ensembl" id="ENSEBUP00000021709.1"/>
    </source>
</evidence>
<dbReference type="GO" id="GO:0006366">
    <property type="term" value="P:transcription by RNA polymerase II"/>
    <property type="evidence" value="ECO:0007669"/>
    <property type="project" value="InterPro"/>
</dbReference>
<reference evidence="2" key="2">
    <citation type="submission" date="2025-09" db="UniProtKB">
        <authorList>
            <consortium name="Ensembl"/>
        </authorList>
    </citation>
    <scope>IDENTIFICATION</scope>
</reference>
<dbReference type="Pfam" id="PF08621">
    <property type="entry name" value="RPAP1_N"/>
    <property type="match status" value="1"/>
</dbReference>
<name>A0A8C4QWW3_EPTBU</name>
<sequence>SAEPYSGPAKKFRILPEDHVGDVEDMVTDKEYSEDPEEQLHRHDTHITAVLSKIVERDTSGFPITLPPVASGAFPKVLHRSLELPQALPGRKSLFAQQTAARKVASLSSGDALSPCSQTVSSIVGAIMVFNGGITLDEMSQLPDRKGSGFRIASTACSGLVTGQGLGTADAMRELQSIHKENEAQLKSMGDAKIQEAQQKLLAQLASCDVTQCSPG</sequence>
<keyword evidence="3" id="KW-1185">Reference proteome</keyword>
<dbReference type="Ensembl" id="ENSEBUT00000022285.1">
    <property type="protein sequence ID" value="ENSEBUP00000021709.1"/>
    <property type="gene ID" value="ENSEBUG00000013399.1"/>
</dbReference>
<evidence type="ECO:0000259" key="1">
    <source>
        <dbReference type="Pfam" id="PF08621"/>
    </source>
</evidence>
<protein>
    <recommendedName>
        <fullName evidence="1">RPAP1 N-terminal domain-containing protein</fullName>
    </recommendedName>
</protein>
<dbReference type="PANTHER" id="PTHR21483">
    <property type="entry name" value="RNA POLYMERASE II-ASSOCIATED PROTEIN 1"/>
    <property type="match status" value="1"/>
</dbReference>
<dbReference type="Proteomes" id="UP000694388">
    <property type="component" value="Unplaced"/>
</dbReference>
<dbReference type="AlphaFoldDB" id="A0A8C4QWW3"/>
<dbReference type="PANTHER" id="PTHR21483:SF18">
    <property type="entry name" value="RNA POLYMERASE II-ASSOCIATED PROTEIN 1"/>
    <property type="match status" value="1"/>
</dbReference>
<dbReference type="InterPro" id="IPR039913">
    <property type="entry name" value="RPAP1/Rba50"/>
</dbReference>
<proteinExistence type="predicted"/>
<reference evidence="2" key="1">
    <citation type="submission" date="2025-08" db="UniProtKB">
        <authorList>
            <consortium name="Ensembl"/>
        </authorList>
    </citation>
    <scope>IDENTIFICATION</scope>
</reference>
<feature type="domain" description="RPAP1 N-terminal" evidence="1">
    <location>
        <begin position="176"/>
        <end position="205"/>
    </location>
</feature>
<evidence type="ECO:0000313" key="3">
    <source>
        <dbReference type="Proteomes" id="UP000694388"/>
    </source>
</evidence>
<accession>A0A8C4QWW3</accession>
<organism evidence="2 3">
    <name type="scientific">Eptatretus burgeri</name>
    <name type="common">Inshore hagfish</name>
    <dbReference type="NCBI Taxonomy" id="7764"/>
    <lineage>
        <taxon>Eukaryota</taxon>
        <taxon>Metazoa</taxon>
        <taxon>Chordata</taxon>
        <taxon>Craniata</taxon>
        <taxon>Vertebrata</taxon>
        <taxon>Cyclostomata</taxon>
        <taxon>Myxini</taxon>
        <taxon>Myxiniformes</taxon>
        <taxon>Myxinidae</taxon>
        <taxon>Eptatretinae</taxon>
        <taxon>Eptatretus</taxon>
    </lineage>
</organism>